<dbReference type="RefSeq" id="WP_098799438.1">
    <property type="nucleotide sequence ID" value="NZ_CP095550.1"/>
</dbReference>
<dbReference type="InterPro" id="IPR025923">
    <property type="entry name" value="YodL-like_dom"/>
</dbReference>
<protein>
    <submittedName>
        <fullName evidence="2">YodL domain-containing protein</fullName>
    </submittedName>
</protein>
<dbReference type="Pfam" id="PF14191">
    <property type="entry name" value="YodL"/>
    <property type="match status" value="1"/>
</dbReference>
<evidence type="ECO:0000259" key="1">
    <source>
        <dbReference type="Pfam" id="PF14191"/>
    </source>
</evidence>
<gene>
    <name evidence="2" type="ORF">ACFSKK_11895</name>
</gene>
<accession>A0ABW5BZJ1</accession>
<name>A0ABW5BZJ1_9BACI</name>
<sequence length="103" mass="12079">MVYSLLVRKRTLSFDITIFQTPSFGEKKGYKDVYRLILEGNNHKDVLEKVFQTFNVADRMPADYDARYLSTGDIVLIDEGKKGQTYYKLCPQGWQIINRIHVR</sequence>
<organism evidence="2 3">
    <name type="scientific">Metabacillus endolithicus</name>
    <dbReference type="NCBI Taxonomy" id="1535204"/>
    <lineage>
        <taxon>Bacteria</taxon>
        <taxon>Bacillati</taxon>
        <taxon>Bacillota</taxon>
        <taxon>Bacilli</taxon>
        <taxon>Bacillales</taxon>
        <taxon>Bacillaceae</taxon>
        <taxon>Metabacillus</taxon>
    </lineage>
</organism>
<comment type="caution">
    <text evidence="2">The sequence shown here is derived from an EMBL/GenBank/DDBJ whole genome shotgun (WGS) entry which is preliminary data.</text>
</comment>
<dbReference type="Proteomes" id="UP001597318">
    <property type="component" value="Unassembled WGS sequence"/>
</dbReference>
<dbReference type="EMBL" id="JBHUIK010000002">
    <property type="protein sequence ID" value="MFD2214384.1"/>
    <property type="molecule type" value="Genomic_DNA"/>
</dbReference>
<evidence type="ECO:0000313" key="2">
    <source>
        <dbReference type="EMBL" id="MFD2214384.1"/>
    </source>
</evidence>
<evidence type="ECO:0000313" key="3">
    <source>
        <dbReference type="Proteomes" id="UP001597318"/>
    </source>
</evidence>
<feature type="domain" description="YodL-like" evidence="1">
    <location>
        <begin position="23"/>
        <end position="87"/>
    </location>
</feature>
<keyword evidence="3" id="KW-1185">Reference proteome</keyword>
<reference evidence="3" key="1">
    <citation type="journal article" date="2019" name="Int. J. Syst. Evol. Microbiol.">
        <title>The Global Catalogue of Microorganisms (GCM) 10K type strain sequencing project: providing services to taxonomists for standard genome sequencing and annotation.</title>
        <authorList>
            <consortium name="The Broad Institute Genomics Platform"/>
            <consortium name="The Broad Institute Genome Sequencing Center for Infectious Disease"/>
            <person name="Wu L."/>
            <person name="Ma J."/>
        </authorList>
    </citation>
    <scope>NUCLEOTIDE SEQUENCE [LARGE SCALE GENOMIC DNA]</scope>
    <source>
        <strain evidence="3">CGMCC 1.15474</strain>
    </source>
</reference>
<proteinExistence type="predicted"/>